<keyword evidence="3" id="KW-0255">Endonuclease</keyword>
<dbReference type="InterPro" id="IPR050190">
    <property type="entry name" value="UPF0213_domain"/>
</dbReference>
<dbReference type="InterPro" id="IPR000305">
    <property type="entry name" value="GIY-YIG_endonuc"/>
</dbReference>
<reference evidence="3 4" key="1">
    <citation type="submission" date="2020-08" db="EMBL/GenBank/DDBJ databases">
        <title>Genomic Encyclopedia of Type Strains, Phase IV (KMG-IV): sequencing the most valuable type-strain genomes for metagenomic binning, comparative biology and taxonomic classification.</title>
        <authorList>
            <person name="Goeker M."/>
        </authorList>
    </citation>
    <scope>NUCLEOTIDE SEQUENCE [LARGE SCALE GENOMIC DNA]</scope>
    <source>
        <strain evidence="3 4">DSM 100774</strain>
    </source>
</reference>
<dbReference type="Gene3D" id="3.40.1440.10">
    <property type="entry name" value="GIY-YIG endonuclease"/>
    <property type="match status" value="1"/>
</dbReference>
<dbReference type="GO" id="GO:0004519">
    <property type="term" value="F:endonuclease activity"/>
    <property type="evidence" value="ECO:0007669"/>
    <property type="project" value="UniProtKB-KW"/>
</dbReference>
<comment type="caution">
    <text evidence="3">The sequence shown here is derived from an EMBL/GenBank/DDBJ whole genome shotgun (WGS) entry which is preliminary data.</text>
</comment>
<dbReference type="AlphaFoldDB" id="A0A7W6KAX1"/>
<proteinExistence type="inferred from homology"/>
<feature type="domain" description="GIY-YIG" evidence="2">
    <location>
        <begin position="3"/>
        <end position="80"/>
    </location>
</feature>
<dbReference type="PANTHER" id="PTHR34477:SF5">
    <property type="entry name" value="BSL5627 PROTEIN"/>
    <property type="match status" value="1"/>
</dbReference>
<keyword evidence="3" id="KW-0378">Hydrolase</keyword>
<evidence type="ECO:0000313" key="4">
    <source>
        <dbReference type="Proteomes" id="UP000532273"/>
    </source>
</evidence>
<dbReference type="CDD" id="cd10448">
    <property type="entry name" value="GIY-YIG_unchar_3"/>
    <property type="match status" value="1"/>
</dbReference>
<dbReference type="RefSeq" id="WP_183763973.1">
    <property type="nucleotide sequence ID" value="NZ_BMHZ01000001.1"/>
</dbReference>
<dbReference type="Proteomes" id="UP000532273">
    <property type="component" value="Unassembled WGS sequence"/>
</dbReference>
<sequence length="101" mass="12298">MELGGWVYIMTNYERTTLYIGVTSDLRSRIYEHQHKIYPNSFTAKYNLIYCVYYETFLSIEEAIDREKQLKKWNRSKKDNLINGFNRNWDDLKAVINDWDE</sequence>
<gene>
    <name evidence="3" type="ORF">GGQ60_002397</name>
</gene>
<evidence type="ECO:0000259" key="2">
    <source>
        <dbReference type="PROSITE" id="PS50164"/>
    </source>
</evidence>
<dbReference type="InterPro" id="IPR035901">
    <property type="entry name" value="GIY-YIG_endonuc_sf"/>
</dbReference>
<organism evidence="3 4">
    <name type="scientific">Pedobacter zeae</name>
    <dbReference type="NCBI Taxonomy" id="1737356"/>
    <lineage>
        <taxon>Bacteria</taxon>
        <taxon>Pseudomonadati</taxon>
        <taxon>Bacteroidota</taxon>
        <taxon>Sphingobacteriia</taxon>
        <taxon>Sphingobacteriales</taxon>
        <taxon>Sphingobacteriaceae</taxon>
        <taxon>Pedobacter</taxon>
    </lineage>
</organism>
<protein>
    <submittedName>
        <fullName evidence="3">Putative endonuclease</fullName>
    </submittedName>
</protein>
<comment type="similarity">
    <text evidence="1">Belongs to the UPF0213 family.</text>
</comment>
<accession>A0A7W6KAX1</accession>
<dbReference type="PANTHER" id="PTHR34477">
    <property type="entry name" value="UPF0213 PROTEIN YHBQ"/>
    <property type="match status" value="1"/>
</dbReference>
<name>A0A7W6KAX1_9SPHI</name>
<dbReference type="Pfam" id="PF01541">
    <property type="entry name" value="GIY-YIG"/>
    <property type="match status" value="1"/>
</dbReference>
<evidence type="ECO:0000313" key="3">
    <source>
        <dbReference type="EMBL" id="MBB4108416.1"/>
    </source>
</evidence>
<keyword evidence="3" id="KW-0540">Nuclease</keyword>
<dbReference type="EMBL" id="JACIEF010000002">
    <property type="protein sequence ID" value="MBB4108416.1"/>
    <property type="molecule type" value="Genomic_DNA"/>
</dbReference>
<evidence type="ECO:0000256" key="1">
    <source>
        <dbReference type="ARBA" id="ARBA00007435"/>
    </source>
</evidence>
<dbReference type="PROSITE" id="PS50164">
    <property type="entry name" value="GIY_YIG"/>
    <property type="match status" value="1"/>
</dbReference>
<dbReference type="SUPFAM" id="SSF82771">
    <property type="entry name" value="GIY-YIG endonuclease"/>
    <property type="match status" value="1"/>
</dbReference>
<dbReference type="SMART" id="SM00465">
    <property type="entry name" value="GIYc"/>
    <property type="match status" value="1"/>
</dbReference>